<evidence type="ECO:0000313" key="1">
    <source>
        <dbReference type="EMBL" id="MBC8519805.1"/>
    </source>
</evidence>
<proteinExistence type="predicted"/>
<reference evidence="1 2" key="1">
    <citation type="submission" date="2020-08" db="EMBL/GenBank/DDBJ databases">
        <title>Bridging the membrane lipid divide: bacteria of the FCB group superphylum have the potential to synthesize archaeal ether lipids.</title>
        <authorList>
            <person name="Villanueva L."/>
            <person name="Von Meijenfeldt F.A.B."/>
            <person name="Westbye A.B."/>
            <person name="Yadav S."/>
            <person name="Hopmans E.C."/>
            <person name="Dutilh B.E."/>
            <person name="Sinninghe Damste J.S."/>
        </authorList>
    </citation>
    <scope>NUCLEOTIDE SEQUENCE [LARGE SCALE GENOMIC DNA]</scope>
    <source>
        <strain evidence="1">NIOZ-UU100</strain>
    </source>
</reference>
<sequence length="92" mass="10518">MVKGELPTMYDVIEKYLKSFREIAYLTTENGWVDNATLKFEVLEQDEKRALVELNFEEIVMSASGCTINRVECWGKVELQLDGQEVVGVTIL</sequence>
<gene>
    <name evidence="1" type="ORF">H8D24_05310</name>
</gene>
<evidence type="ECO:0000313" key="2">
    <source>
        <dbReference type="Proteomes" id="UP000654401"/>
    </source>
</evidence>
<dbReference type="Proteomes" id="UP000654401">
    <property type="component" value="Unassembled WGS sequence"/>
</dbReference>
<dbReference type="AlphaFoldDB" id="A0A8J6PE46"/>
<comment type="caution">
    <text evidence="1">The sequence shown here is derived from an EMBL/GenBank/DDBJ whole genome shotgun (WGS) entry which is preliminary data.</text>
</comment>
<name>A0A8J6PE46_9GAMM</name>
<protein>
    <submittedName>
        <fullName evidence="1">Uncharacterized protein</fullName>
    </submittedName>
</protein>
<organism evidence="1 2">
    <name type="scientific">Candidatus Thiopontia autotrophica</name>
    <dbReference type="NCBI Taxonomy" id="2841688"/>
    <lineage>
        <taxon>Bacteria</taxon>
        <taxon>Pseudomonadati</taxon>
        <taxon>Pseudomonadota</taxon>
        <taxon>Gammaproteobacteria</taxon>
        <taxon>Candidatus Thiopontia</taxon>
    </lineage>
</organism>
<dbReference type="EMBL" id="JACNFK010000027">
    <property type="protein sequence ID" value="MBC8519805.1"/>
    <property type="molecule type" value="Genomic_DNA"/>
</dbReference>
<accession>A0A8J6PE46</accession>